<keyword evidence="1" id="KW-0472">Membrane</keyword>
<dbReference type="Proteomes" id="UP000275048">
    <property type="component" value="Unassembled WGS sequence"/>
</dbReference>
<dbReference type="NCBIfam" id="TIGR03816">
    <property type="entry name" value="tadE_like_DECH"/>
    <property type="match status" value="1"/>
</dbReference>
<sequence length="150" mass="14183">MRRAAACCAPRGWRGGRGGLRGDVRGGYRDGPRGTGRSGERGAATVMAVAIVGAVVALAVGVVAVLAASVASQLAANAADASALAAADAVSGAAAGEPCALASELAARNGATLVSCAIDGPAASVTVAVGRGAFDAVATARAGPPGWDDG</sequence>
<evidence type="ECO:0008006" key="4">
    <source>
        <dbReference type="Google" id="ProtNLM"/>
    </source>
</evidence>
<dbReference type="InterPro" id="IPR021202">
    <property type="entry name" value="Rv3654c-like"/>
</dbReference>
<accession>A0A3M8A725</accession>
<dbReference type="EMBL" id="RHHB01000035">
    <property type="protein sequence ID" value="RNB46275.1"/>
    <property type="molecule type" value="Genomic_DNA"/>
</dbReference>
<protein>
    <recommendedName>
        <fullName evidence="4">Helicase</fullName>
    </recommendedName>
</protein>
<dbReference type="AlphaFoldDB" id="A0A3M8A725"/>
<dbReference type="OrthoDB" id="5008130at2"/>
<keyword evidence="1" id="KW-1133">Transmembrane helix</keyword>
<proteinExistence type="predicted"/>
<evidence type="ECO:0000256" key="1">
    <source>
        <dbReference type="SAM" id="Phobius"/>
    </source>
</evidence>
<name>A0A3M8A725_9MICO</name>
<gene>
    <name evidence="2" type="ORF">EDM22_14210</name>
</gene>
<keyword evidence="3" id="KW-1185">Reference proteome</keyword>
<reference evidence="2 3" key="1">
    <citation type="submission" date="2018-10" db="EMBL/GenBank/DDBJ databases">
        <title>Isolation, diversity and antibacterial activity of antinobacteria from the wheat rhizosphere soil.</title>
        <authorList>
            <person name="Sun T."/>
        </authorList>
    </citation>
    <scope>NUCLEOTIDE SEQUENCE [LARGE SCALE GENOMIC DNA]</scope>
    <source>
        <strain evidence="2 3">SJ-23</strain>
    </source>
</reference>
<evidence type="ECO:0000313" key="2">
    <source>
        <dbReference type="EMBL" id="RNB46275.1"/>
    </source>
</evidence>
<comment type="caution">
    <text evidence="2">The sequence shown here is derived from an EMBL/GenBank/DDBJ whole genome shotgun (WGS) entry which is preliminary data.</text>
</comment>
<organism evidence="2 3">
    <name type="scientific">Agromyces tardus</name>
    <dbReference type="NCBI Taxonomy" id="2583849"/>
    <lineage>
        <taxon>Bacteria</taxon>
        <taxon>Bacillati</taxon>
        <taxon>Actinomycetota</taxon>
        <taxon>Actinomycetes</taxon>
        <taxon>Micrococcales</taxon>
        <taxon>Microbacteriaceae</taxon>
        <taxon>Agromyces</taxon>
    </lineage>
</organism>
<keyword evidence="1" id="KW-0812">Transmembrane</keyword>
<evidence type="ECO:0000313" key="3">
    <source>
        <dbReference type="Proteomes" id="UP000275048"/>
    </source>
</evidence>
<feature type="transmembrane region" description="Helical" evidence="1">
    <location>
        <begin position="43"/>
        <end position="68"/>
    </location>
</feature>